<dbReference type="GO" id="GO:0003700">
    <property type="term" value="F:DNA-binding transcription factor activity"/>
    <property type="evidence" value="ECO:0007669"/>
    <property type="project" value="InterPro"/>
</dbReference>
<feature type="compositionally biased region" description="Polar residues" evidence="1">
    <location>
        <begin position="352"/>
        <end position="363"/>
    </location>
</feature>
<proteinExistence type="predicted"/>
<feature type="region of interest" description="Disordered" evidence="1">
    <location>
        <begin position="63"/>
        <end position="102"/>
    </location>
</feature>
<keyword evidence="3" id="KW-1185">Reference proteome</keyword>
<reference evidence="3" key="1">
    <citation type="submission" date="2016-02" db="EMBL/GenBank/DDBJ databases">
        <title>Draft genome sequence of Microdochium bolleyi, a fungal endophyte of beachgrass.</title>
        <authorList>
            <consortium name="DOE Joint Genome Institute"/>
            <person name="David A.S."/>
            <person name="May G."/>
            <person name="Haridas S."/>
            <person name="Lim J."/>
            <person name="Wang M."/>
            <person name="Labutti K."/>
            <person name="Lipzen A."/>
            <person name="Barry K."/>
            <person name="Grigoriev I.V."/>
        </authorList>
    </citation>
    <scope>NUCLEOTIDE SEQUENCE [LARGE SCALE GENOMIC DNA]</scope>
    <source>
        <strain evidence="3">J235TASD1</strain>
    </source>
</reference>
<dbReference type="Gene3D" id="1.20.5.170">
    <property type="match status" value="1"/>
</dbReference>
<dbReference type="Pfam" id="PF11905">
    <property type="entry name" value="DUF3425"/>
    <property type="match status" value="1"/>
</dbReference>
<dbReference type="EMBL" id="KQ964284">
    <property type="protein sequence ID" value="KXJ85364.1"/>
    <property type="molecule type" value="Genomic_DNA"/>
</dbReference>
<gene>
    <name evidence="2" type="ORF">Micbo1qcDRAFT_210029</name>
</gene>
<protein>
    <recommendedName>
        <fullName evidence="4">BZIP domain-containing protein</fullName>
    </recommendedName>
</protein>
<evidence type="ECO:0000256" key="1">
    <source>
        <dbReference type="SAM" id="MobiDB-lite"/>
    </source>
</evidence>
<name>A0A136IKH2_9PEZI</name>
<dbReference type="InterPro" id="IPR046347">
    <property type="entry name" value="bZIP_sf"/>
</dbReference>
<evidence type="ECO:0008006" key="4">
    <source>
        <dbReference type="Google" id="ProtNLM"/>
    </source>
</evidence>
<evidence type="ECO:0000313" key="3">
    <source>
        <dbReference type="Proteomes" id="UP000070501"/>
    </source>
</evidence>
<dbReference type="CDD" id="cd14688">
    <property type="entry name" value="bZIP_YAP"/>
    <property type="match status" value="1"/>
</dbReference>
<dbReference type="AlphaFoldDB" id="A0A136IKH2"/>
<accession>A0A136IKH2</accession>
<dbReference type="OrthoDB" id="4161589at2759"/>
<dbReference type="PANTHER" id="PTHR37012">
    <property type="entry name" value="B-ZIP TRANSCRIPTION FACTOR (EUROFUNG)-RELATED"/>
    <property type="match status" value="1"/>
</dbReference>
<feature type="compositionally biased region" description="Basic residues" evidence="1">
    <location>
        <begin position="367"/>
        <end position="383"/>
    </location>
</feature>
<feature type="compositionally biased region" description="Basic and acidic residues" evidence="1">
    <location>
        <begin position="85"/>
        <end position="99"/>
    </location>
</feature>
<dbReference type="InParanoid" id="A0A136IKH2"/>
<feature type="compositionally biased region" description="Low complexity" evidence="1">
    <location>
        <begin position="69"/>
        <end position="83"/>
    </location>
</feature>
<dbReference type="SUPFAM" id="SSF57959">
    <property type="entry name" value="Leucine zipper domain"/>
    <property type="match status" value="1"/>
</dbReference>
<dbReference type="InterPro" id="IPR021833">
    <property type="entry name" value="DUF3425"/>
</dbReference>
<evidence type="ECO:0000313" key="2">
    <source>
        <dbReference type="EMBL" id="KXJ85364.1"/>
    </source>
</evidence>
<feature type="region of interest" description="Disordered" evidence="1">
    <location>
        <begin position="171"/>
        <end position="231"/>
    </location>
</feature>
<feature type="region of interest" description="Disordered" evidence="1">
    <location>
        <begin position="350"/>
        <end position="395"/>
    </location>
</feature>
<dbReference type="PANTHER" id="PTHR37012:SF2">
    <property type="entry name" value="BZIP DOMAIN-CONTAINING PROTEIN-RELATED"/>
    <property type="match status" value="1"/>
</dbReference>
<sequence>MGSYLPSHRLSRLWRIPKSRFLAELLTIVNYERAAAQTRQQNDAPTVFFIHLLPADGADGATWHDGSGTAATDDCAPDAAIPDSAEERRQRKRLTDRVAQRQHRKRQKLYIEELEAQLRLVKDAGAQSQLGRLAEQNFRLREEMKQMHAIWDDLEALLERQRRLRQSSVLNEASLQEPAAPADGMSPVPGPSESIHCGAADIPSDDAGSVSERPRQAPVSTSPSPEPRASEAADHLDFQVLVPQENTQTTAAEASSSLFATGPASPHRTTGRSFYTEEHWSAYPGSNGHPAAVVTSIDPWLAANLQQLPDALQGALTESHNASLNHDYYPLSWSHADPQDIVTRLNIRPNIENHSGSPESGSTAPRARPKARRGRSNHSRGNRSVRSSPPHEGSLLQSGAVLEDVESLLPGAPSGFSPPSMDHLFELLGSFVRQYSPAPFGISPLHLHFQDQSEQLPLVLMPPQSGDENIHDIVERARAHPGAIVPPSIMSFLFDTPGNTLSTDLKALLAPIRQSRSTSEFLATYWVLYLLVRWLVLRSEEAYQSLPVWLRPTSMQLTVLHPVGVDLIAWPEIREKLIHVYISDAADIHRITTDIGTHMTVELSGSESDLLRDPGMIEGAIANLANWKLSPEFFDRYPQLRPR</sequence>
<organism evidence="2 3">
    <name type="scientific">Microdochium bolleyi</name>
    <dbReference type="NCBI Taxonomy" id="196109"/>
    <lineage>
        <taxon>Eukaryota</taxon>
        <taxon>Fungi</taxon>
        <taxon>Dikarya</taxon>
        <taxon>Ascomycota</taxon>
        <taxon>Pezizomycotina</taxon>
        <taxon>Sordariomycetes</taxon>
        <taxon>Xylariomycetidae</taxon>
        <taxon>Xylariales</taxon>
        <taxon>Microdochiaceae</taxon>
        <taxon>Microdochium</taxon>
    </lineage>
</organism>
<dbReference type="Proteomes" id="UP000070501">
    <property type="component" value="Unassembled WGS sequence"/>
</dbReference>